<sequence>MNMDINQVLSGIDFHKLIESENKFLHNLEWDFSI</sequence>
<evidence type="ECO:0000313" key="1">
    <source>
        <dbReference type="EMBL" id="ETJ29222.1"/>
    </source>
</evidence>
<comment type="caution">
    <text evidence="1">The sequence shown here is derived from an EMBL/GenBank/DDBJ whole genome shotgun (WGS) entry which is preliminary data.</text>
</comment>
<dbReference type="EMBL" id="AZMM01016231">
    <property type="protein sequence ID" value="ETJ29222.1"/>
    <property type="molecule type" value="Genomic_DNA"/>
</dbReference>
<accession>W1XFW5</accession>
<dbReference type="AlphaFoldDB" id="W1XFW5"/>
<feature type="non-terminal residue" evidence="1">
    <location>
        <position position="34"/>
    </location>
</feature>
<reference evidence="1" key="1">
    <citation type="submission" date="2013-12" db="EMBL/GenBank/DDBJ databases">
        <title>A Varibaculum cambriense genome reconstructed from a premature infant gut community with otherwise low bacterial novelty that shifts toward anaerobic metabolism during the third week of life.</title>
        <authorList>
            <person name="Brown C.T."/>
            <person name="Sharon I."/>
            <person name="Thomas B.C."/>
            <person name="Castelle C.J."/>
            <person name="Morowitz M.J."/>
            <person name="Banfield J.F."/>
        </authorList>
    </citation>
    <scope>NUCLEOTIDE SEQUENCE</scope>
</reference>
<protein>
    <submittedName>
        <fullName evidence="1">Aco operon expression regulatory protein</fullName>
    </submittedName>
</protein>
<gene>
    <name evidence="1" type="ORF">Q604_UNBC16231G0001</name>
</gene>
<name>W1XFW5_9ZZZZ</name>
<proteinExistence type="predicted"/>
<organism evidence="1">
    <name type="scientific">human gut metagenome</name>
    <dbReference type="NCBI Taxonomy" id="408170"/>
    <lineage>
        <taxon>unclassified sequences</taxon>
        <taxon>metagenomes</taxon>
        <taxon>organismal metagenomes</taxon>
    </lineage>
</organism>